<dbReference type="GeneID" id="13446240"/>
<keyword evidence="4" id="KW-1185">Reference proteome</keyword>
<protein>
    <submittedName>
        <fullName evidence="2">Uncharacterized protein</fullName>
    </submittedName>
</protein>
<dbReference type="RefSeq" id="XP_003880217.1">
    <property type="nucleotide sequence ID" value="XM_003880168.1"/>
</dbReference>
<name>F0V8Z1_NEOCL</name>
<feature type="compositionally biased region" description="Polar residues" evidence="1">
    <location>
        <begin position="61"/>
        <end position="75"/>
    </location>
</feature>
<reference evidence="4" key="3">
    <citation type="journal article" date="2012" name="PLoS Pathog.">
        <title>Comparative genomics of the apicomplexan parasites Toxoplasma gondii and Neospora caninum: Coccidia differing in host range and transmission strategy.</title>
        <authorList>
            <person name="Reid A.J."/>
            <person name="Vermont S.J."/>
            <person name="Cotton J.A."/>
            <person name="Harris D."/>
            <person name="Hill-Cawthorne G.A."/>
            <person name="Konen-Waisman S."/>
            <person name="Latham S.M."/>
            <person name="Mourier T."/>
            <person name="Norton R."/>
            <person name="Quail M.A."/>
            <person name="Sanders M."/>
            <person name="Shanmugam D."/>
            <person name="Sohal A."/>
            <person name="Wasmuth J.D."/>
            <person name="Brunk B."/>
            <person name="Grigg M.E."/>
            <person name="Howard J.C."/>
            <person name="Parkinson J."/>
            <person name="Roos D.S."/>
            <person name="Trees A.J."/>
            <person name="Berriman M."/>
            <person name="Pain A."/>
            <person name="Wastling J.M."/>
        </authorList>
    </citation>
    <scope>NUCLEOTIDE SEQUENCE [LARGE SCALE GENOMIC DNA]</scope>
    <source>
        <strain evidence="4">Liverpool</strain>
    </source>
</reference>
<evidence type="ECO:0000313" key="4">
    <source>
        <dbReference type="Proteomes" id="UP000007494"/>
    </source>
</evidence>
<gene>
    <name evidence="3" type="ORF">BN1204_006580</name>
    <name evidence="2" type="ORF">NCLIV_006580</name>
</gene>
<feature type="compositionally biased region" description="Basic and acidic residues" evidence="1">
    <location>
        <begin position="121"/>
        <end position="146"/>
    </location>
</feature>
<dbReference type="EMBL" id="LN714476">
    <property type="protein sequence ID" value="CEL64782.1"/>
    <property type="molecule type" value="Genomic_DNA"/>
</dbReference>
<evidence type="ECO:0000256" key="1">
    <source>
        <dbReference type="SAM" id="MobiDB-lite"/>
    </source>
</evidence>
<dbReference type="eggNOG" id="ENOG502TMU4">
    <property type="taxonomic scope" value="Eukaryota"/>
</dbReference>
<dbReference type="VEuPathDB" id="ToxoDB:NCLIV_006580"/>
<dbReference type="InParanoid" id="F0V8Z1"/>
<dbReference type="OrthoDB" id="10407585at2759"/>
<dbReference type="OMA" id="NDIPNHE"/>
<accession>F0V8Z1</accession>
<reference evidence="3" key="4">
    <citation type="journal article" date="2015" name="PLoS ONE">
        <title>Comprehensive Evaluation of Toxoplasma gondii VEG and Neospora caninum LIV Genomes with Tachyzoite Stage Transcriptome and Proteome Defines Novel Transcript Features.</title>
        <authorList>
            <person name="Ramaprasad A."/>
            <person name="Mourier T."/>
            <person name="Naeem R."/>
            <person name="Malas T.B."/>
            <person name="Moussa E."/>
            <person name="Panigrahi A."/>
            <person name="Vermont S.J."/>
            <person name="Otto T.D."/>
            <person name="Wastling J."/>
            <person name="Pain A."/>
        </authorList>
    </citation>
    <scope>NUCLEOTIDE SEQUENCE</scope>
    <source>
        <strain evidence="3">Liverpool</strain>
    </source>
</reference>
<reference evidence="2" key="2">
    <citation type="submission" date="2011-03" db="EMBL/GenBank/DDBJ databases">
        <title>Comparative genomics and transcriptomics of Neospora caninum and Toxoplasma gondii.</title>
        <authorList>
            <person name="Reid A.J."/>
            <person name="Sohal A."/>
            <person name="Harris D."/>
            <person name="Quail M."/>
            <person name="Sanders M."/>
            <person name="Berriman M."/>
            <person name="Wastling J.M."/>
            <person name="Pain A."/>
        </authorList>
    </citation>
    <scope>NUCLEOTIDE SEQUENCE</scope>
    <source>
        <strain evidence="2">Liverpool</strain>
    </source>
</reference>
<reference evidence="2" key="1">
    <citation type="submission" date="2011-02" db="EMBL/GenBank/DDBJ databases">
        <authorList>
            <person name="Aslett M."/>
        </authorList>
    </citation>
    <scope>NUCLEOTIDE SEQUENCE</scope>
    <source>
        <strain evidence="2">Liverpool</strain>
    </source>
</reference>
<dbReference type="Proteomes" id="UP000007494">
    <property type="component" value="Chromosome II"/>
</dbReference>
<evidence type="ECO:0000313" key="2">
    <source>
        <dbReference type="EMBL" id="CBZ50182.1"/>
    </source>
</evidence>
<organism evidence="2 4">
    <name type="scientific">Neospora caninum (strain Liverpool)</name>
    <dbReference type="NCBI Taxonomy" id="572307"/>
    <lineage>
        <taxon>Eukaryota</taxon>
        <taxon>Sar</taxon>
        <taxon>Alveolata</taxon>
        <taxon>Apicomplexa</taxon>
        <taxon>Conoidasida</taxon>
        <taxon>Coccidia</taxon>
        <taxon>Eucoccidiorida</taxon>
        <taxon>Eimeriorina</taxon>
        <taxon>Sarcocystidae</taxon>
        <taxon>Neospora</taxon>
    </lineage>
</organism>
<dbReference type="AlphaFoldDB" id="F0V8Z1"/>
<feature type="region of interest" description="Disordered" evidence="1">
    <location>
        <begin position="37"/>
        <end position="166"/>
    </location>
</feature>
<dbReference type="EMBL" id="FR823382">
    <property type="protein sequence ID" value="CBZ50182.1"/>
    <property type="molecule type" value="Genomic_DNA"/>
</dbReference>
<evidence type="ECO:0000313" key="3">
    <source>
        <dbReference type="EMBL" id="CEL64782.1"/>
    </source>
</evidence>
<sequence>MQLLQTKRAIQLLPLWKRSTATTRCRSIRRLSDLEDTGVPHFEDSQDVSRSAAASAGDPAHQQQVDKGSWATRNSLAREEAPSENSQSSEPEGGSYVDTYDGGTNGEKDTLLVEAWADGCGDPRENEGRKEPESAENSHHSTKESRLVTIDENPEPMAADSESEMR</sequence>
<proteinExistence type="predicted"/>